<dbReference type="AlphaFoldDB" id="A0A2M8WTF1"/>
<evidence type="ECO:0000256" key="4">
    <source>
        <dbReference type="ARBA" id="ARBA00023125"/>
    </source>
</evidence>
<keyword evidence="5" id="KW-0804">Transcription</keyword>
<dbReference type="PANTHER" id="PTHR43133">
    <property type="entry name" value="RNA POLYMERASE ECF-TYPE SIGMA FACTO"/>
    <property type="match status" value="1"/>
</dbReference>
<keyword evidence="9" id="KW-1185">Reference proteome</keyword>
<dbReference type="SUPFAM" id="SSF88659">
    <property type="entry name" value="Sigma3 and sigma4 domains of RNA polymerase sigma factors"/>
    <property type="match status" value="1"/>
</dbReference>
<evidence type="ECO:0000313" key="8">
    <source>
        <dbReference type="EMBL" id="PJI94158.1"/>
    </source>
</evidence>
<dbReference type="Gene3D" id="1.10.10.10">
    <property type="entry name" value="Winged helix-like DNA-binding domain superfamily/Winged helix DNA-binding domain"/>
    <property type="match status" value="1"/>
</dbReference>
<keyword evidence="3" id="KW-0731">Sigma factor</keyword>
<evidence type="ECO:0000313" key="9">
    <source>
        <dbReference type="Proteomes" id="UP000231586"/>
    </source>
</evidence>
<dbReference type="RefSeq" id="WP_100349736.1">
    <property type="nucleotide sequence ID" value="NZ_PGTZ01000007.1"/>
</dbReference>
<dbReference type="InterPro" id="IPR014284">
    <property type="entry name" value="RNA_pol_sigma-70_dom"/>
</dbReference>
<proteinExistence type="inferred from homology"/>
<dbReference type="CDD" id="cd06171">
    <property type="entry name" value="Sigma70_r4"/>
    <property type="match status" value="1"/>
</dbReference>
<dbReference type="EMBL" id="PGTZ01000007">
    <property type="protein sequence ID" value="PJI94158.1"/>
    <property type="molecule type" value="Genomic_DNA"/>
</dbReference>
<accession>A0A2M8WTF1</accession>
<dbReference type="NCBIfam" id="TIGR02937">
    <property type="entry name" value="sigma70-ECF"/>
    <property type="match status" value="1"/>
</dbReference>
<feature type="domain" description="RNA polymerase sigma-70 region 2" evidence="6">
    <location>
        <begin position="12"/>
        <end position="52"/>
    </location>
</feature>
<dbReference type="Pfam" id="PF04542">
    <property type="entry name" value="Sigma70_r2"/>
    <property type="match status" value="1"/>
</dbReference>
<dbReference type="SUPFAM" id="SSF88946">
    <property type="entry name" value="Sigma2 domain of RNA polymerase sigma factors"/>
    <property type="match status" value="1"/>
</dbReference>
<feature type="domain" description="RNA polymerase sigma factor 70 region 4 type 2" evidence="7">
    <location>
        <begin position="120"/>
        <end position="171"/>
    </location>
</feature>
<dbReference type="InterPro" id="IPR007627">
    <property type="entry name" value="RNA_pol_sigma70_r2"/>
</dbReference>
<evidence type="ECO:0000256" key="2">
    <source>
        <dbReference type="ARBA" id="ARBA00023015"/>
    </source>
</evidence>
<dbReference type="InterPro" id="IPR039425">
    <property type="entry name" value="RNA_pol_sigma-70-like"/>
</dbReference>
<evidence type="ECO:0000259" key="7">
    <source>
        <dbReference type="Pfam" id="PF08281"/>
    </source>
</evidence>
<dbReference type="InterPro" id="IPR036388">
    <property type="entry name" value="WH-like_DNA-bd_sf"/>
</dbReference>
<organism evidence="8 9">
    <name type="scientific">Luteimicrobium subarcticum</name>
    <dbReference type="NCBI Taxonomy" id="620910"/>
    <lineage>
        <taxon>Bacteria</taxon>
        <taxon>Bacillati</taxon>
        <taxon>Actinomycetota</taxon>
        <taxon>Actinomycetes</taxon>
        <taxon>Micrococcales</taxon>
        <taxon>Luteimicrobium</taxon>
    </lineage>
</organism>
<comment type="similarity">
    <text evidence="1">Belongs to the sigma-70 factor family. ECF subfamily.</text>
</comment>
<name>A0A2M8WTF1_9MICO</name>
<dbReference type="GO" id="GO:0016987">
    <property type="term" value="F:sigma factor activity"/>
    <property type="evidence" value="ECO:0007669"/>
    <property type="project" value="UniProtKB-KW"/>
</dbReference>
<keyword evidence="4" id="KW-0238">DNA-binding</keyword>
<dbReference type="Pfam" id="PF08281">
    <property type="entry name" value="Sigma70_r4_2"/>
    <property type="match status" value="1"/>
</dbReference>
<dbReference type="InterPro" id="IPR013325">
    <property type="entry name" value="RNA_pol_sigma_r2"/>
</dbReference>
<evidence type="ECO:0000256" key="3">
    <source>
        <dbReference type="ARBA" id="ARBA00023082"/>
    </source>
</evidence>
<evidence type="ECO:0000259" key="6">
    <source>
        <dbReference type="Pfam" id="PF04542"/>
    </source>
</evidence>
<dbReference type="Proteomes" id="UP000231586">
    <property type="component" value="Unassembled WGS sequence"/>
</dbReference>
<dbReference type="GO" id="GO:0006352">
    <property type="term" value="P:DNA-templated transcription initiation"/>
    <property type="evidence" value="ECO:0007669"/>
    <property type="project" value="InterPro"/>
</dbReference>
<keyword evidence="2" id="KW-0805">Transcription regulation</keyword>
<dbReference type="OrthoDB" id="3688906at2"/>
<gene>
    <name evidence="8" type="ORF">CLV34_1645</name>
</gene>
<evidence type="ECO:0000256" key="5">
    <source>
        <dbReference type="ARBA" id="ARBA00023163"/>
    </source>
</evidence>
<reference evidence="8 9" key="1">
    <citation type="submission" date="2017-11" db="EMBL/GenBank/DDBJ databases">
        <title>Genomic Encyclopedia of Archaeal and Bacterial Type Strains, Phase II (KMG-II): From Individual Species to Whole Genera.</title>
        <authorList>
            <person name="Goeker M."/>
        </authorList>
    </citation>
    <scope>NUCLEOTIDE SEQUENCE [LARGE SCALE GENOMIC DNA]</scope>
    <source>
        <strain evidence="8 9">DSM 22413</strain>
    </source>
</reference>
<protein>
    <submittedName>
        <fullName evidence="8">RNA polymerase sigma factor (Sigma-70 family)</fullName>
    </submittedName>
</protein>
<comment type="caution">
    <text evidence="8">The sequence shown here is derived from an EMBL/GenBank/DDBJ whole genome shotgun (WGS) entry which is preliminary data.</text>
</comment>
<dbReference type="InterPro" id="IPR013249">
    <property type="entry name" value="RNA_pol_sigma70_r4_t2"/>
</dbReference>
<dbReference type="InterPro" id="IPR013324">
    <property type="entry name" value="RNA_pol_sigma_r3/r4-like"/>
</dbReference>
<dbReference type="GO" id="GO:0003677">
    <property type="term" value="F:DNA binding"/>
    <property type="evidence" value="ECO:0007669"/>
    <property type="project" value="UniProtKB-KW"/>
</dbReference>
<sequence>MSSRWEGELDDLVARRSSALVGYAYTLSGNVSDAEDLVQEALTRVFSSWRRRAPRSASGVGTVAVDTAGERSVEGYVRQTILNLYLDGYRRRGRWSGLRHRVATPDEVRGPASGVAVRADVVAALAALSPRQRSCIVLRYLEDMSVAEAAEALGVSQGTVKRQVFEGLARLRGVLGDDVMVLGQVAVTHAGAVDTTTKEEQR</sequence>
<evidence type="ECO:0000256" key="1">
    <source>
        <dbReference type="ARBA" id="ARBA00010641"/>
    </source>
</evidence>
<dbReference type="PANTHER" id="PTHR43133:SF50">
    <property type="entry name" value="ECF RNA POLYMERASE SIGMA FACTOR SIGM"/>
    <property type="match status" value="1"/>
</dbReference>
<dbReference type="Gene3D" id="1.10.1740.10">
    <property type="match status" value="1"/>
</dbReference>